<feature type="compositionally biased region" description="Polar residues" evidence="1">
    <location>
        <begin position="44"/>
        <end position="67"/>
    </location>
</feature>
<protein>
    <recommendedName>
        <fullName evidence="4">IDI-2</fullName>
    </recommendedName>
</protein>
<organism evidence="2 3">
    <name type="scientific">Fusarium floridanum</name>
    <dbReference type="NCBI Taxonomy" id="1325733"/>
    <lineage>
        <taxon>Eukaryota</taxon>
        <taxon>Fungi</taxon>
        <taxon>Dikarya</taxon>
        <taxon>Ascomycota</taxon>
        <taxon>Pezizomycotina</taxon>
        <taxon>Sordariomycetes</taxon>
        <taxon>Hypocreomycetidae</taxon>
        <taxon>Hypocreales</taxon>
        <taxon>Nectriaceae</taxon>
        <taxon>Fusarium</taxon>
        <taxon>Fusarium solani species complex</taxon>
    </lineage>
</organism>
<proteinExistence type="predicted"/>
<dbReference type="EMBL" id="NKCL01000035">
    <property type="protein sequence ID" value="RSL87134.1"/>
    <property type="molecule type" value="Genomic_DNA"/>
</dbReference>
<feature type="region of interest" description="Disordered" evidence="1">
    <location>
        <begin position="25"/>
        <end position="67"/>
    </location>
</feature>
<dbReference type="AlphaFoldDB" id="A0A428SBK5"/>
<evidence type="ECO:0008006" key="4">
    <source>
        <dbReference type="Google" id="ProtNLM"/>
    </source>
</evidence>
<sequence>MDEAFSQRHSTANILSLNRIPGVGSRPNIPVTQGLSARPDNLAQPAQLSPDNNLSTQRPSNSESPTITSTNYHHLLFTMKFSTFALFAYQAACVFSMPTSSDNECGDLGVMDWSAVDLPDYVDSSSLRKCKEHPENIVSPNKRDESNILQERACSPPGEHGKRWGCSKGGYCWINCGSLLRGEWCWEAMNYGTGEWSKCKEDDDCYRNMERGARCSVGDCKACGCGC</sequence>
<accession>A0A428SBK5</accession>
<evidence type="ECO:0000313" key="2">
    <source>
        <dbReference type="EMBL" id="RSL87134.1"/>
    </source>
</evidence>
<gene>
    <name evidence="2" type="ORF">CEP51_002439</name>
</gene>
<keyword evidence="3" id="KW-1185">Reference proteome</keyword>
<evidence type="ECO:0000256" key="1">
    <source>
        <dbReference type="SAM" id="MobiDB-lite"/>
    </source>
</evidence>
<name>A0A428SBK5_9HYPO</name>
<evidence type="ECO:0000313" key="3">
    <source>
        <dbReference type="Proteomes" id="UP000287972"/>
    </source>
</evidence>
<reference evidence="2 3" key="1">
    <citation type="submission" date="2017-06" db="EMBL/GenBank/DDBJ databases">
        <title>Comparative genomic analysis of Ambrosia Fusariam Clade fungi.</title>
        <authorList>
            <person name="Stajich J.E."/>
            <person name="Carrillo J."/>
            <person name="Kijimoto T."/>
            <person name="Eskalen A."/>
            <person name="O'Donnell K."/>
            <person name="Kasson M."/>
        </authorList>
    </citation>
    <scope>NUCLEOTIDE SEQUENCE [LARGE SCALE GENOMIC DNA]</scope>
    <source>
        <strain evidence="2 3">NRRL62606</strain>
    </source>
</reference>
<dbReference type="Proteomes" id="UP000287972">
    <property type="component" value="Unassembled WGS sequence"/>
</dbReference>
<comment type="caution">
    <text evidence="2">The sequence shown here is derived from an EMBL/GenBank/DDBJ whole genome shotgun (WGS) entry which is preliminary data.</text>
</comment>